<evidence type="ECO:0000313" key="1">
    <source>
        <dbReference type="EMBL" id="CAG8700165.1"/>
    </source>
</evidence>
<gene>
    <name evidence="1" type="ORF">RPERSI_LOCUS9987</name>
</gene>
<comment type="caution">
    <text evidence="1">The sequence shown here is derived from an EMBL/GenBank/DDBJ whole genome shotgun (WGS) entry which is preliminary data.</text>
</comment>
<dbReference type="Proteomes" id="UP000789920">
    <property type="component" value="Unassembled WGS sequence"/>
</dbReference>
<evidence type="ECO:0000313" key="2">
    <source>
        <dbReference type="Proteomes" id="UP000789920"/>
    </source>
</evidence>
<dbReference type="EMBL" id="CAJVQC010019290">
    <property type="protein sequence ID" value="CAG8700165.1"/>
    <property type="molecule type" value="Genomic_DNA"/>
</dbReference>
<protein>
    <submittedName>
        <fullName evidence="1">10320_t:CDS:1</fullName>
    </submittedName>
</protein>
<accession>A0ACA9PBU7</accession>
<name>A0ACA9PBU7_9GLOM</name>
<proteinExistence type="predicted"/>
<keyword evidence="2" id="KW-1185">Reference proteome</keyword>
<sequence>SLQVISKLHFDEMFENIATVQNTECFVFVLTETNVDSGATVVPVAFMGAAVISATSGAAVVPATSGAHAIN</sequence>
<organism evidence="1 2">
    <name type="scientific">Racocetra persica</name>
    <dbReference type="NCBI Taxonomy" id="160502"/>
    <lineage>
        <taxon>Eukaryota</taxon>
        <taxon>Fungi</taxon>
        <taxon>Fungi incertae sedis</taxon>
        <taxon>Mucoromycota</taxon>
        <taxon>Glomeromycotina</taxon>
        <taxon>Glomeromycetes</taxon>
        <taxon>Diversisporales</taxon>
        <taxon>Gigasporaceae</taxon>
        <taxon>Racocetra</taxon>
    </lineage>
</organism>
<feature type="non-terminal residue" evidence="1">
    <location>
        <position position="1"/>
    </location>
</feature>
<reference evidence="1" key="1">
    <citation type="submission" date="2021-06" db="EMBL/GenBank/DDBJ databases">
        <authorList>
            <person name="Kallberg Y."/>
            <person name="Tangrot J."/>
            <person name="Rosling A."/>
        </authorList>
    </citation>
    <scope>NUCLEOTIDE SEQUENCE</scope>
    <source>
        <strain evidence="1">MA461A</strain>
    </source>
</reference>